<dbReference type="OrthoDB" id="6284683at2759"/>
<dbReference type="EMBL" id="BEZZ01023335">
    <property type="protein sequence ID" value="GCC39876.1"/>
    <property type="molecule type" value="Genomic_DNA"/>
</dbReference>
<gene>
    <name evidence="2" type="ORF">chiPu_0023576</name>
</gene>
<comment type="caution">
    <text evidence="2">The sequence shown here is derived from an EMBL/GenBank/DDBJ whole genome shotgun (WGS) entry which is preliminary data.</text>
</comment>
<reference evidence="2 3" key="1">
    <citation type="journal article" date="2018" name="Nat. Ecol. Evol.">
        <title>Shark genomes provide insights into elasmobranch evolution and the origin of vertebrates.</title>
        <authorList>
            <person name="Hara Y"/>
            <person name="Yamaguchi K"/>
            <person name="Onimaru K"/>
            <person name="Kadota M"/>
            <person name="Koyanagi M"/>
            <person name="Keeley SD"/>
            <person name="Tatsumi K"/>
            <person name="Tanaka K"/>
            <person name="Motone F"/>
            <person name="Kageyama Y"/>
            <person name="Nozu R"/>
            <person name="Adachi N"/>
            <person name="Nishimura O"/>
            <person name="Nakagawa R"/>
            <person name="Tanegashima C"/>
            <person name="Kiyatake I"/>
            <person name="Matsumoto R"/>
            <person name="Murakumo K"/>
            <person name="Nishida K"/>
            <person name="Terakita A"/>
            <person name="Kuratani S"/>
            <person name="Sato K"/>
            <person name="Hyodo S Kuraku.S."/>
        </authorList>
    </citation>
    <scope>NUCLEOTIDE SEQUENCE [LARGE SCALE GENOMIC DNA]</scope>
</reference>
<dbReference type="GO" id="GO:0033116">
    <property type="term" value="C:endoplasmic reticulum-Golgi intermediate compartment membrane"/>
    <property type="evidence" value="ECO:0007669"/>
    <property type="project" value="TreeGrafter"/>
</dbReference>
<proteinExistence type="predicted"/>
<dbReference type="GO" id="GO:0006888">
    <property type="term" value="P:endoplasmic reticulum to Golgi vesicle-mediated transport"/>
    <property type="evidence" value="ECO:0007669"/>
    <property type="project" value="TreeGrafter"/>
</dbReference>
<dbReference type="GO" id="GO:0034314">
    <property type="term" value="P:Arp2/3 complex-mediated actin nucleation"/>
    <property type="evidence" value="ECO:0007669"/>
    <property type="project" value="TreeGrafter"/>
</dbReference>
<dbReference type="PANTHER" id="PTHR23330">
    <property type="entry name" value="P300 TRANSCRIPTIONAL COFACTOR JMY-RELATED"/>
    <property type="match status" value="1"/>
</dbReference>
<keyword evidence="3" id="KW-1185">Reference proteome</keyword>
<accession>A0A401TB22</accession>
<dbReference type="Proteomes" id="UP000287033">
    <property type="component" value="Unassembled WGS sequence"/>
</dbReference>
<evidence type="ECO:0000313" key="3">
    <source>
        <dbReference type="Proteomes" id="UP000287033"/>
    </source>
</evidence>
<dbReference type="PANTHER" id="PTHR23330:SF6">
    <property type="entry name" value="WASP HOMOLOG-ASSOCIATED PROTEIN WITH ACTIN, MEMBRANES AND MICROTUBULES"/>
    <property type="match status" value="1"/>
</dbReference>
<protein>
    <submittedName>
        <fullName evidence="2">Uncharacterized protein</fullName>
    </submittedName>
</protein>
<name>A0A401TB22_CHIPU</name>
<dbReference type="GO" id="GO:0071933">
    <property type="term" value="F:Arp2/3 complex binding"/>
    <property type="evidence" value="ECO:0007669"/>
    <property type="project" value="TreeGrafter"/>
</dbReference>
<evidence type="ECO:0000313" key="2">
    <source>
        <dbReference type="EMBL" id="GCC39876.1"/>
    </source>
</evidence>
<dbReference type="STRING" id="137246.A0A401TB22"/>
<sequence>KEEDVVYYDTCEDPEQLQANDNLGLTHDTRSVEIKKMWRQVHQLETKRGRICARRSYLRNKQDQCEESRRAKQQQERENQERIQQHHSIQLKRDQKKEAARRKREWVNQERQKTLQRLRAFKEVVINACYCDF</sequence>
<dbReference type="AlphaFoldDB" id="A0A401TB22"/>
<feature type="region of interest" description="Disordered" evidence="1">
    <location>
        <begin position="63"/>
        <end position="106"/>
    </location>
</feature>
<feature type="non-terminal residue" evidence="2">
    <location>
        <position position="1"/>
    </location>
</feature>
<feature type="compositionally biased region" description="Basic and acidic residues" evidence="1">
    <location>
        <begin position="63"/>
        <end position="84"/>
    </location>
</feature>
<organism evidence="2 3">
    <name type="scientific">Chiloscyllium punctatum</name>
    <name type="common">Brownbanded bambooshark</name>
    <name type="synonym">Hemiscyllium punctatum</name>
    <dbReference type="NCBI Taxonomy" id="137246"/>
    <lineage>
        <taxon>Eukaryota</taxon>
        <taxon>Metazoa</taxon>
        <taxon>Chordata</taxon>
        <taxon>Craniata</taxon>
        <taxon>Vertebrata</taxon>
        <taxon>Chondrichthyes</taxon>
        <taxon>Elasmobranchii</taxon>
        <taxon>Galeomorphii</taxon>
        <taxon>Galeoidea</taxon>
        <taxon>Orectolobiformes</taxon>
        <taxon>Hemiscylliidae</taxon>
        <taxon>Chiloscyllium</taxon>
    </lineage>
</organism>
<evidence type="ECO:0000256" key="1">
    <source>
        <dbReference type="SAM" id="MobiDB-lite"/>
    </source>
</evidence>